<accession>A0A9P6FV04</accession>
<keyword evidence="2 5" id="KW-0479">Metal-binding</keyword>
<evidence type="ECO:0000256" key="4">
    <source>
        <dbReference type="ARBA" id="ARBA00023004"/>
    </source>
</evidence>
<dbReference type="OrthoDB" id="1470350at2759"/>
<evidence type="ECO:0000256" key="5">
    <source>
        <dbReference type="PIRSR" id="PIRSR602401-1"/>
    </source>
</evidence>
<dbReference type="Proteomes" id="UP000780801">
    <property type="component" value="Unassembled WGS sequence"/>
</dbReference>
<evidence type="ECO:0000256" key="1">
    <source>
        <dbReference type="ARBA" id="ARBA00010617"/>
    </source>
</evidence>
<comment type="cofactor">
    <cofactor evidence="5">
        <name>heme</name>
        <dbReference type="ChEBI" id="CHEBI:30413"/>
    </cofactor>
</comment>
<dbReference type="SUPFAM" id="SSF48264">
    <property type="entry name" value="Cytochrome P450"/>
    <property type="match status" value="1"/>
</dbReference>
<keyword evidence="4 5" id="KW-0408">Iron</keyword>
<keyword evidence="9" id="KW-1185">Reference proteome</keyword>
<gene>
    <name evidence="8" type="ORF">BGW38_000643</name>
</gene>
<dbReference type="AlphaFoldDB" id="A0A9P6FV04"/>
<dbReference type="InterPro" id="IPR036396">
    <property type="entry name" value="Cyt_P450_sf"/>
</dbReference>
<dbReference type="PRINTS" id="PR00385">
    <property type="entry name" value="P450"/>
</dbReference>
<name>A0A9P6FV04_9FUNG</name>
<dbReference type="InterPro" id="IPR017972">
    <property type="entry name" value="Cyt_P450_CS"/>
</dbReference>
<dbReference type="Pfam" id="PF00067">
    <property type="entry name" value="p450"/>
    <property type="match status" value="1"/>
</dbReference>
<dbReference type="PRINTS" id="PR00463">
    <property type="entry name" value="EP450I"/>
</dbReference>
<keyword evidence="5 6" id="KW-0349">Heme</keyword>
<proteinExistence type="inferred from homology"/>
<dbReference type="GO" id="GO:0005506">
    <property type="term" value="F:iron ion binding"/>
    <property type="evidence" value="ECO:0007669"/>
    <property type="project" value="InterPro"/>
</dbReference>
<dbReference type="PROSITE" id="PS00086">
    <property type="entry name" value="CYTOCHROME_P450"/>
    <property type="match status" value="1"/>
</dbReference>
<reference evidence="8" key="1">
    <citation type="journal article" date="2020" name="Fungal Divers.">
        <title>Resolving the Mortierellaceae phylogeny through synthesis of multi-gene phylogenetics and phylogenomics.</title>
        <authorList>
            <person name="Vandepol N."/>
            <person name="Liber J."/>
            <person name="Desiro A."/>
            <person name="Na H."/>
            <person name="Kennedy M."/>
            <person name="Barry K."/>
            <person name="Grigoriev I.V."/>
            <person name="Miller A.N."/>
            <person name="O'Donnell K."/>
            <person name="Stajich J.E."/>
            <person name="Bonito G."/>
        </authorList>
    </citation>
    <scope>NUCLEOTIDE SEQUENCE</scope>
    <source>
        <strain evidence="8">KOD1015</strain>
    </source>
</reference>
<dbReference type="InterPro" id="IPR001128">
    <property type="entry name" value="Cyt_P450"/>
</dbReference>
<dbReference type="Gene3D" id="1.10.630.10">
    <property type="entry name" value="Cytochrome P450"/>
    <property type="match status" value="1"/>
</dbReference>
<evidence type="ECO:0000313" key="9">
    <source>
        <dbReference type="Proteomes" id="UP000780801"/>
    </source>
</evidence>
<comment type="caution">
    <text evidence="8">The sequence shown here is derived from an EMBL/GenBank/DDBJ whole genome shotgun (WGS) entry which is preliminary data.</text>
</comment>
<dbReference type="GO" id="GO:0016705">
    <property type="term" value="F:oxidoreductase activity, acting on paired donors, with incorporation or reduction of molecular oxygen"/>
    <property type="evidence" value="ECO:0007669"/>
    <property type="project" value="InterPro"/>
</dbReference>
<dbReference type="EMBL" id="JAABOA010001184">
    <property type="protein sequence ID" value="KAF9582103.1"/>
    <property type="molecule type" value="Genomic_DNA"/>
</dbReference>
<organism evidence="8 9">
    <name type="scientific">Lunasporangiospora selenospora</name>
    <dbReference type="NCBI Taxonomy" id="979761"/>
    <lineage>
        <taxon>Eukaryota</taxon>
        <taxon>Fungi</taxon>
        <taxon>Fungi incertae sedis</taxon>
        <taxon>Mucoromycota</taxon>
        <taxon>Mortierellomycotina</taxon>
        <taxon>Mortierellomycetes</taxon>
        <taxon>Mortierellales</taxon>
        <taxon>Mortierellaceae</taxon>
        <taxon>Lunasporangiospora</taxon>
    </lineage>
</organism>
<dbReference type="GO" id="GO:0006629">
    <property type="term" value="P:lipid metabolic process"/>
    <property type="evidence" value="ECO:0007669"/>
    <property type="project" value="UniProtKB-ARBA"/>
</dbReference>
<evidence type="ECO:0000256" key="3">
    <source>
        <dbReference type="ARBA" id="ARBA00023002"/>
    </source>
</evidence>
<comment type="similarity">
    <text evidence="1 6">Belongs to the cytochrome P450 family.</text>
</comment>
<dbReference type="GO" id="GO:0020037">
    <property type="term" value="F:heme binding"/>
    <property type="evidence" value="ECO:0007669"/>
    <property type="project" value="InterPro"/>
</dbReference>
<evidence type="ECO:0000313" key="8">
    <source>
        <dbReference type="EMBL" id="KAF9582103.1"/>
    </source>
</evidence>
<protein>
    <recommendedName>
        <fullName evidence="10">Cytochrome P450</fullName>
    </recommendedName>
</protein>
<dbReference type="InterPro" id="IPR002401">
    <property type="entry name" value="Cyt_P450_E_grp-I"/>
</dbReference>
<dbReference type="PANTHER" id="PTHR24296">
    <property type="entry name" value="CYTOCHROME P450"/>
    <property type="match status" value="1"/>
</dbReference>
<evidence type="ECO:0000256" key="7">
    <source>
        <dbReference type="SAM" id="MobiDB-lite"/>
    </source>
</evidence>
<dbReference type="GO" id="GO:0004497">
    <property type="term" value="F:monooxygenase activity"/>
    <property type="evidence" value="ECO:0007669"/>
    <property type="project" value="UniProtKB-KW"/>
</dbReference>
<evidence type="ECO:0008006" key="10">
    <source>
        <dbReference type="Google" id="ProtNLM"/>
    </source>
</evidence>
<evidence type="ECO:0000256" key="6">
    <source>
        <dbReference type="RuleBase" id="RU000461"/>
    </source>
</evidence>
<evidence type="ECO:0000256" key="2">
    <source>
        <dbReference type="ARBA" id="ARBA00022723"/>
    </source>
</evidence>
<sequence length="559" mass="64014">MVFVETALSVKDSLLAHLRKSKRSNSEIAIATATVFAIGLLLKYPDRAIGSDSRPELGKKRVKGWPLVGNLPEMIWNGDTMLEMMLHNFEKYGDVHAMTIPTRGRLFLVNNPEMMEHILKTRFDNYIKGYIFQDFSSDVLGQGIFASDQEQWRSHRKTASNIFTAKFCRQVVRGAFKTSAIDLCDVMIKEGEQRNKPVDLQQLFLKLTLDVFGKMTFGIDFQALKHEGSHEFGDAFDYCMALIDERGVNPFFRLFERLTPGKNQRSREAIAILDKYADKAIEARRNETKEEMASRERDLLDHFINYVAEDGTILNPQELRDVFVNFMMAGRDTTALTLTWQFYYILSQPRVLKNILKEIQIVLNGSEDISYELLMNELPYVKSVMHETLRLAAIVPKNVKEVVDDDILPDGTSIRKGDLIGFSNWCMGRNRRVWGEDAAIFVPERWLVDEEKDGHEQNRGAIHTNTNSTPMHGQGKSPFGKFKMESQFKFNSFNAGPRLCLGQTFATLEAMLTTVLLLQRLEFQLVPEQEAPTYRSAVTLIMKNPLLVMVKSLHREEAR</sequence>
<keyword evidence="3 6" id="KW-0560">Oxidoreductase</keyword>
<feature type="region of interest" description="Disordered" evidence="7">
    <location>
        <begin position="453"/>
        <end position="475"/>
    </location>
</feature>
<feature type="binding site" description="axial binding residue" evidence="5">
    <location>
        <position position="500"/>
    </location>
    <ligand>
        <name>heme</name>
        <dbReference type="ChEBI" id="CHEBI:30413"/>
    </ligand>
    <ligandPart>
        <name>Fe</name>
        <dbReference type="ChEBI" id="CHEBI:18248"/>
    </ligandPart>
</feature>
<keyword evidence="6" id="KW-0503">Monooxygenase</keyword>